<dbReference type="RefSeq" id="XP_002676188.1">
    <property type="nucleotide sequence ID" value="XM_002676142.1"/>
</dbReference>
<evidence type="ECO:0000313" key="6">
    <source>
        <dbReference type="Proteomes" id="UP000006671"/>
    </source>
</evidence>
<dbReference type="PROSITE" id="PS51257">
    <property type="entry name" value="PROKAR_LIPOPROTEIN"/>
    <property type="match status" value="1"/>
</dbReference>
<dbReference type="SUPFAM" id="SSF53955">
    <property type="entry name" value="Lysozyme-like"/>
    <property type="match status" value="1"/>
</dbReference>
<proteinExistence type="predicted"/>
<dbReference type="GO" id="GO:0006952">
    <property type="term" value="P:defense response"/>
    <property type="evidence" value="ECO:0007669"/>
    <property type="project" value="UniProtKB-KW"/>
</dbReference>
<evidence type="ECO:0000256" key="2">
    <source>
        <dbReference type="ARBA" id="ARBA00023157"/>
    </source>
</evidence>
<feature type="domain" description="Glycoside hydrolase family 19 catalytic" evidence="4">
    <location>
        <begin position="53"/>
        <end position="158"/>
    </location>
</feature>
<dbReference type="InterPro" id="IPR000726">
    <property type="entry name" value="Glyco_hydro_19_cat"/>
</dbReference>
<dbReference type="eggNOG" id="KOG4742">
    <property type="taxonomic scope" value="Eukaryota"/>
</dbReference>
<feature type="signal peptide" evidence="3">
    <location>
        <begin position="1"/>
        <end position="19"/>
    </location>
</feature>
<dbReference type="GO" id="GO:0016998">
    <property type="term" value="P:cell wall macromolecule catabolic process"/>
    <property type="evidence" value="ECO:0007669"/>
    <property type="project" value="InterPro"/>
</dbReference>
<gene>
    <name evidence="5" type="ORF">NAEGRDRAFT_68539</name>
</gene>
<dbReference type="GO" id="GO:0006032">
    <property type="term" value="P:chitin catabolic process"/>
    <property type="evidence" value="ECO:0007669"/>
    <property type="project" value="InterPro"/>
</dbReference>
<organism evidence="6">
    <name type="scientific">Naegleria gruberi</name>
    <name type="common">Amoeba</name>
    <dbReference type="NCBI Taxonomy" id="5762"/>
    <lineage>
        <taxon>Eukaryota</taxon>
        <taxon>Discoba</taxon>
        <taxon>Heterolobosea</taxon>
        <taxon>Tetramitia</taxon>
        <taxon>Eutetramitia</taxon>
        <taxon>Vahlkampfiidae</taxon>
        <taxon>Naegleria</taxon>
    </lineage>
</organism>
<dbReference type="InterPro" id="IPR023346">
    <property type="entry name" value="Lysozyme-like_dom_sf"/>
</dbReference>
<evidence type="ECO:0000256" key="3">
    <source>
        <dbReference type="SAM" id="SignalP"/>
    </source>
</evidence>
<evidence type="ECO:0000313" key="5">
    <source>
        <dbReference type="EMBL" id="EFC43444.1"/>
    </source>
</evidence>
<sequence length="197" mass="21496">MSKTLISLFLVIAFALVVACVDVTPEELKAILTNVPKAKVTNYAQYMNDAMDEGDIDTCCEIAAFIAQVGHESGDLNWFVEFASGSAYEGRKDLGNTVKGDGVRYKGRGPIQITGRANYRAAGKALGVDLENNPLLAQEPVIGFKTAVWFWNTRSLNKYADCSQANFDIITKRINGGFNGKADRDAKFAKAKKVLKC</sequence>
<dbReference type="Pfam" id="PF00182">
    <property type="entry name" value="Glyco_hydro_19"/>
    <property type="match status" value="1"/>
</dbReference>
<protein>
    <submittedName>
        <fullName evidence="5">Predicted protein</fullName>
    </submittedName>
</protein>
<dbReference type="VEuPathDB" id="AmoebaDB:NAEGRDRAFT_68539"/>
<dbReference type="PANTHER" id="PTHR22595:SF79">
    <property type="entry name" value="CHITINASE 12"/>
    <property type="match status" value="1"/>
</dbReference>
<accession>D2VI28</accession>
<keyword evidence="6" id="KW-1185">Reference proteome</keyword>
<keyword evidence="2" id="KW-1015">Disulfide bond</keyword>
<dbReference type="PANTHER" id="PTHR22595">
    <property type="entry name" value="CHITINASE-RELATED"/>
    <property type="match status" value="1"/>
</dbReference>
<keyword evidence="3" id="KW-0732">Signal</keyword>
<dbReference type="AlphaFoldDB" id="D2VI28"/>
<dbReference type="Proteomes" id="UP000006671">
    <property type="component" value="Unassembled WGS sequence"/>
</dbReference>
<dbReference type="OMA" id="MSAGWFW"/>
<evidence type="ECO:0000256" key="1">
    <source>
        <dbReference type="ARBA" id="ARBA00022821"/>
    </source>
</evidence>
<dbReference type="CDD" id="cd00325">
    <property type="entry name" value="chitinase_GH19"/>
    <property type="match status" value="1"/>
</dbReference>
<dbReference type="GO" id="GO:0004568">
    <property type="term" value="F:chitinase activity"/>
    <property type="evidence" value="ECO:0007669"/>
    <property type="project" value="InterPro"/>
</dbReference>
<feature type="chain" id="PRO_5003038526" evidence="3">
    <location>
        <begin position="20"/>
        <end position="197"/>
    </location>
</feature>
<reference evidence="5 6" key="1">
    <citation type="journal article" date="2010" name="Cell">
        <title>The genome of Naegleria gruberi illuminates early eukaryotic versatility.</title>
        <authorList>
            <person name="Fritz-Laylin L.K."/>
            <person name="Prochnik S.E."/>
            <person name="Ginger M.L."/>
            <person name="Dacks J.B."/>
            <person name="Carpenter M.L."/>
            <person name="Field M.C."/>
            <person name="Kuo A."/>
            <person name="Paredez A."/>
            <person name="Chapman J."/>
            <person name="Pham J."/>
            <person name="Shu S."/>
            <person name="Neupane R."/>
            <person name="Cipriano M."/>
            <person name="Mancuso J."/>
            <person name="Tu H."/>
            <person name="Salamov A."/>
            <person name="Lindquist E."/>
            <person name="Shapiro H."/>
            <person name="Lucas S."/>
            <person name="Grigoriev I.V."/>
            <person name="Cande W.Z."/>
            <person name="Fulton C."/>
            <person name="Rokhsar D.S."/>
            <person name="Dawson S.C."/>
        </authorList>
    </citation>
    <scope>NUCLEOTIDE SEQUENCE [LARGE SCALE GENOMIC DNA]</scope>
    <source>
        <strain evidence="5 6">NEG-M</strain>
    </source>
</reference>
<name>D2VI28_NAEGR</name>
<dbReference type="InParanoid" id="D2VI28"/>
<evidence type="ECO:0000259" key="4">
    <source>
        <dbReference type="Pfam" id="PF00182"/>
    </source>
</evidence>
<dbReference type="GeneID" id="8853398"/>
<keyword evidence="1" id="KW-0611">Plant defense</keyword>
<dbReference type="KEGG" id="ngr:NAEGRDRAFT_68539"/>
<dbReference type="Gene3D" id="1.10.530.10">
    <property type="match status" value="1"/>
</dbReference>
<dbReference type="EMBL" id="GG738873">
    <property type="protein sequence ID" value="EFC43444.1"/>
    <property type="molecule type" value="Genomic_DNA"/>
</dbReference>
<dbReference type="OrthoDB" id="5985073at2759"/>